<dbReference type="Proteomes" id="UP001174136">
    <property type="component" value="Unassembled WGS sequence"/>
</dbReference>
<gene>
    <name evidence="21" type="primary">F2R_1</name>
    <name evidence="21" type="ORF">N1851_030196</name>
</gene>
<keyword evidence="9" id="KW-0094">Blood coagulation</keyword>
<dbReference type="SUPFAM" id="SSF81321">
    <property type="entry name" value="Family A G protein-coupled receptor-like"/>
    <property type="match status" value="1"/>
</dbReference>
<dbReference type="Gene3D" id="1.20.1070.10">
    <property type="entry name" value="Rhodopsin 7-helix transmembrane proteins"/>
    <property type="match status" value="1"/>
</dbReference>
<keyword evidence="12 17" id="KW-0675">Receptor</keyword>
<evidence type="ECO:0000256" key="7">
    <source>
        <dbReference type="ARBA" id="ARBA00022989"/>
    </source>
</evidence>
<feature type="compositionally biased region" description="Basic residues" evidence="18">
    <location>
        <begin position="73"/>
        <end position="83"/>
    </location>
</feature>
<keyword evidence="14 17" id="KW-0807">Transducer</keyword>
<dbReference type="AlphaFoldDB" id="A0AA47M5W8"/>
<dbReference type="GO" id="GO:0007596">
    <property type="term" value="P:blood coagulation"/>
    <property type="evidence" value="ECO:0007669"/>
    <property type="project" value="UniProtKB-KW"/>
</dbReference>
<evidence type="ECO:0000256" key="12">
    <source>
        <dbReference type="ARBA" id="ARBA00023170"/>
    </source>
</evidence>
<dbReference type="PANTHER" id="PTHR24232">
    <property type="entry name" value="G-PROTEIN COUPLED RECEPTOR"/>
    <property type="match status" value="1"/>
</dbReference>
<keyword evidence="6" id="KW-0732">Signal</keyword>
<dbReference type="GO" id="GO:0015057">
    <property type="term" value="F:thrombin-activated receptor activity"/>
    <property type="evidence" value="ECO:0007669"/>
    <property type="project" value="InterPro"/>
</dbReference>
<dbReference type="InterPro" id="IPR017452">
    <property type="entry name" value="GPCR_Rhodpsn_7TM"/>
</dbReference>
<feature type="transmembrane region" description="Helical" evidence="19">
    <location>
        <begin position="219"/>
        <end position="240"/>
    </location>
</feature>
<accession>A0AA47M5W8</accession>
<sequence>MAIFALFFLQSSAFIHYNGSGPLLRTFAGHYVTVPDEPTFDLLDEPTFDLLDGVDEDAAAAGSGSGMEQPHHPVAKHNLSHPPKRRYRVSPEAKDFLQGRLSTVLVPTVYTLVFVVSVPLNLAAVVMFLRRIRQKKPAVIYMLNLACADLLFVLVLPLKIAYHYRGNDWVFGGFLCRLVTAAFYCDMYCSVLLMTCISLDRFVAVVYPMNALAWRRPKMAYAVCAAMWLLAAGGVAPLLLSGQTVHLPDLGVTTCHDVQDSERLQAYYRFFFPVYAALFFFLPLVLNVACYARIVRALAAANVQNRARKTRAVVMAVAVLVVFVVCFAPSNILMMVHYGQLAHGNAGADASYRAYLLSMCAGTLSCCLDPLIYYFGSSQCQKQVVALLTCKGLGGAAAAAAGSSRSASSGSSKLTHSTKVNQMEGLQKTAVQEGDRGLYRKLIS</sequence>
<evidence type="ECO:0000256" key="17">
    <source>
        <dbReference type="RuleBase" id="RU000688"/>
    </source>
</evidence>
<feature type="domain" description="G-protein coupled receptors family 1 profile" evidence="20">
    <location>
        <begin position="120"/>
        <end position="373"/>
    </location>
</feature>
<dbReference type="PROSITE" id="PS00237">
    <property type="entry name" value="G_PROTEIN_RECEP_F1_1"/>
    <property type="match status" value="1"/>
</dbReference>
<reference evidence="21" key="1">
    <citation type="journal article" date="2023" name="Front. Mar. Sci.">
        <title>A new Merluccius polli reference genome to investigate the effects of global change in West African waters.</title>
        <authorList>
            <person name="Mateo J.L."/>
            <person name="Blanco-Fernandez C."/>
            <person name="Garcia-Vazquez E."/>
            <person name="Machado-Schiaffino G."/>
        </authorList>
    </citation>
    <scope>NUCLEOTIDE SEQUENCE</scope>
    <source>
        <strain evidence="21">C29</strain>
        <tissue evidence="21">Fin</tissue>
    </source>
</reference>
<dbReference type="PRINTS" id="PR01428">
    <property type="entry name" value="PROTEASEAR"/>
</dbReference>
<feature type="transmembrane region" description="Helical" evidence="19">
    <location>
        <begin position="181"/>
        <end position="207"/>
    </location>
</feature>
<dbReference type="InterPro" id="IPR000935">
    <property type="entry name" value="Thrmbn_rcpt"/>
</dbReference>
<evidence type="ECO:0000313" key="21">
    <source>
        <dbReference type="EMBL" id="KAK0134245.1"/>
    </source>
</evidence>
<evidence type="ECO:0000256" key="16">
    <source>
        <dbReference type="PIRSR" id="PIRSR603912-52"/>
    </source>
</evidence>
<keyword evidence="11 16" id="KW-1015">Disulfide bond</keyword>
<feature type="transmembrane region" description="Helical" evidence="19">
    <location>
        <begin position="313"/>
        <end position="334"/>
    </location>
</feature>
<evidence type="ECO:0000256" key="2">
    <source>
        <dbReference type="ARBA" id="ARBA00019705"/>
    </source>
</evidence>
<dbReference type="InterPro" id="IPR003912">
    <property type="entry name" value="Protea_act_rcpt"/>
</dbReference>
<dbReference type="Pfam" id="PF00001">
    <property type="entry name" value="7tm_1"/>
    <property type="match status" value="1"/>
</dbReference>
<evidence type="ECO:0000256" key="18">
    <source>
        <dbReference type="SAM" id="MobiDB-lite"/>
    </source>
</evidence>
<keyword evidence="4 17" id="KW-0812">Transmembrane</keyword>
<evidence type="ECO:0000256" key="13">
    <source>
        <dbReference type="ARBA" id="ARBA00023180"/>
    </source>
</evidence>
<evidence type="ECO:0000256" key="9">
    <source>
        <dbReference type="ARBA" id="ARBA00023084"/>
    </source>
</evidence>
<evidence type="ECO:0000256" key="15">
    <source>
        <dbReference type="ARBA" id="ARBA00031780"/>
    </source>
</evidence>
<feature type="transmembrane region" description="Helical" evidence="19">
    <location>
        <begin position="141"/>
        <end position="161"/>
    </location>
</feature>
<feature type="region of interest" description="Disordered" evidence="18">
    <location>
        <begin position="59"/>
        <end position="83"/>
    </location>
</feature>
<dbReference type="InterPro" id="IPR000276">
    <property type="entry name" value="GPCR_Rhodpsn"/>
</dbReference>
<comment type="caution">
    <text evidence="21">The sequence shown here is derived from an EMBL/GenBank/DDBJ whole genome shotgun (WGS) entry which is preliminary data.</text>
</comment>
<dbReference type="GO" id="GO:0007200">
    <property type="term" value="P:phospholipase C-activating G protein-coupled receptor signaling pathway"/>
    <property type="evidence" value="ECO:0007669"/>
    <property type="project" value="TreeGrafter"/>
</dbReference>
<protein>
    <recommendedName>
        <fullName evidence="2">Proteinase-activated receptor 1</fullName>
    </recommendedName>
    <alternativeName>
        <fullName evidence="15">Thrombin receptor</fullName>
    </alternativeName>
</protein>
<dbReference type="GO" id="GO:0005886">
    <property type="term" value="C:plasma membrane"/>
    <property type="evidence" value="ECO:0007669"/>
    <property type="project" value="UniProtKB-SubCell"/>
</dbReference>
<keyword evidence="22" id="KW-1185">Reference proteome</keyword>
<keyword evidence="3" id="KW-1003">Cell membrane</keyword>
<evidence type="ECO:0000256" key="11">
    <source>
        <dbReference type="ARBA" id="ARBA00023157"/>
    </source>
</evidence>
<keyword evidence="7 19" id="KW-1133">Transmembrane helix</keyword>
<organism evidence="21 22">
    <name type="scientific">Merluccius polli</name>
    <name type="common">Benguela hake</name>
    <name type="synonym">Merluccius cadenati</name>
    <dbReference type="NCBI Taxonomy" id="89951"/>
    <lineage>
        <taxon>Eukaryota</taxon>
        <taxon>Metazoa</taxon>
        <taxon>Chordata</taxon>
        <taxon>Craniata</taxon>
        <taxon>Vertebrata</taxon>
        <taxon>Euteleostomi</taxon>
        <taxon>Actinopterygii</taxon>
        <taxon>Neopterygii</taxon>
        <taxon>Teleostei</taxon>
        <taxon>Neoteleostei</taxon>
        <taxon>Acanthomorphata</taxon>
        <taxon>Zeiogadaria</taxon>
        <taxon>Gadariae</taxon>
        <taxon>Gadiformes</taxon>
        <taxon>Gadoidei</taxon>
        <taxon>Merlucciidae</taxon>
        <taxon>Merluccius</taxon>
    </lineage>
</organism>
<evidence type="ECO:0000256" key="6">
    <source>
        <dbReference type="ARBA" id="ARBA00022729"/>
    </source>
</evidence>
<evidence type="ECO:0000256" key="5">
    <source>
        <dbReference type="ARBA" id="ARBA00022696"/>
    </source>
</evidence>
<keyword evidence="5" id="KW-0356">Hemostasis</keyword>
<feature type="transmembrane region" description="Helical" evidence="19">
    <location>
        <begin position="354"/>
        <end position="375"/>
    </location>
</feature>
<dbReference type="EMBL" id="JAOPHQ010005720">
    <property type="protein sequence ID" value="KAK0134245.1"/>
    <property type="molecule type" value="Genomic_DNA"/>
</dbReference>
<evidence type="ECO:0000259" key="20">
    <source>
        <dbReference type="PROSITE" id="PS50262"/>
    </source>
</evidence>
<evidence type="ECO:0000256" key="4">
    <source>
        <dbReference type="ARBA" id="ARBA00022692"/>
    </source>
</evidence>
<dbReference type="GO" id="GO:0035025">
    <property type="term" value="P:positive regulation of Rho protein signal transduction"/>
    <property type="evidence" value="ECO:0007669"/>
    <property type="project" value="TreeGrafter"/>
</dbReference>
<comment type="subcellular location">
    <subcellularLocation>
        <location evidence="1">Cell membrane</location>
        <topology evidence="1">Multi-pass membrane protein</topology>
    </subcellularLocation>
</comment>
<dbReference type="PRINTS" id="PR00237">
    <property type="entry name" value="GPCRRHODOPSN"/>
</dbReference>
<keyword evidence="10 19" id="KW-0472">Membrane</keyword>
<feature type="transmembrane region" description="Helical" evidence="19">
    <location>
        <begin position="109"/>
        <end position="129"/>
    </location>
</feature>
<feature type="transmembrane region" description="Helical" evidence="19">
    <location>
        <begin position="270"/>
        <end position="292"/>
    </location>
</feature>
<evidence type="ECO:0000256" key="19">
    <source>
        <dbReference type="SAM" id="Phobius"/>
    </source>
</evidence>
<evidence type="ECO:0000256" key="14">
    <source>
        <dbReference type="ARBA" id="ARBA00023224"/>
    </source>
</evidence>
<keyword evidence="8 17" id="KW-0297">G-protein coupled receptor</keyword>
<dbReference type="PROSITE" id="PS50262">
    <property type="entry name" value="G_PROTEIN_RECEP_F1_2"/>
    <property type="match status" value="1"/>
</dbReference>
<comment type="similarity">
    <text evidence="17">Belongs to the G-protein coupled receptor 1 family.</text>
</comment>
<feature type="disulfide bond" evidence="16">
    <location>
        <begin position="176"/>
        <end position="255"/>
    </location>
</feature>
<proteinExistence type="inferred from homology"/>
<evidence type="ECO:0000256" key="8">
    <source>
        <dbReference type="ARBA" id="ARBA00023040"/>
    </source>
</evidence>
<evidence type="ECO:0000256" key="1">
    <source>
        <dbReference type="ARBA" id="ARBA00004651"/>
    </source>
</evidence>
<dbReference type="PANTHER" id="PTHR24232:SF20">
    <property type="entry name" value="PROTEINASE-ACTIVATED RECEPTOR 1"/>
    <property type="match status" value="1"/>
</dbReference>
<dbReference type="GO" id="GO:0030194">
    <property type="term" value="P:positive regulation of blood coagulation"/>
    <property type="evidence" value="ECO:0007669"/>
    <property type="project" value="TreeGrafter"/>
</dbReference>
<evidence type="ECO:0000256" key="10">
    <source>
        <dbReference type="ARBA" id="ARBA00023136"/>
    </source>
</evidence>
<dbReference type="PRINTS" id="PR00908">
    <property type="entry name" value="THROMBINR"/>
</dbReference>
<name>A0AA47M5W8_MERPO</name>
<evidence type="ECO:0000313" key="22">
    <source>
        <dbReference type="Proteomes" id="UP001174136"/>
    </source>
</evidence>
<evidence type="ECO:0000256" key="3">
    <source>
        <dbReference type="ARBA" id="ARBA00022475"/>
    </source>
</evidence>
<keyword evidence="13" id="KW-0325">Glycoprotein</keyword>
<dbReference type="FunFam" id="1.20.1070.10:FF:000040">
    <property type="entry name" value="Coagulation factor 2 (thrombin) receptor"/>
    <property type="match status" value="1"/>
</dbReference>